<dbReference type="Proteomes" id="UP000550508">
    <property type="component" value="Unassembled WGS sequence"/>
</dbReference>
<feature type="signal peptide" evidence="1">
    <location>
        <begin position="1"/>
        <end position="20"/>
    </location>
</feature>
<dbReference type="RefSeq" id="WP_162737165.1">
    <property type="nucleotide sequence ID" value="NZ_JABUMX010000008.1"/>
</dbReference>
<name>A0A849VV67_9HYPH</name>
<dbReference type="AlphaFoldDB" id="A0A849VV67"/>
<evidence type="ECO:0000313" key="3">
    <source>
        <dbReference type="Proteomes" id="UP000550508"/>
    </source>
</evidence>
<sequence>MKANAIMLALLGVFALTGCASRPPLEQMSYGQLGQLAGAVERKCLARGFGLDTPEYKACTVQEITQEQYSREFGSESLL</sequence>
<keyword evidence="1" id="KW-0732">Signal</keyword>
<protein>
    <recommendedName>
        <fullName evidence="4">Lipoprotein</fullName>
    </recommendedName>
</protein>
<comment type="caution">
    <text evidence="2">The sequence shown here is derived from an EMBL/GenBank/DDBJ whole genome shotgun (WGS) entry which is preliminary data.</text>
</comment>
<gene>
    <name evidence="2" type="ORF">HQ945_21730</name>
</gene>
<feature type="chain" id="PRO_5032415866" description="Lipoprotein" evidence="1">
    <location>
        <begin position="21"/>
        <end position="79"/>
    </location>
</feature>
<accession>A0A849VV67</accession>
<evidence type="ECO:0000256" key="1">
    <source>
        <dbReference type="SAM" id="SignalP"/>
    </source>
</evidence>
<evidence type="ECO:0000313" key="2">
    <source>
        <dbReference type="EMBL" id="NTS33885.1"/>
    </source>
</evidence>
<dbReference type="EMBL" id="JABUMX010000008">
    <property type="protein sequence ID" value="NTS33885.1"/>
    <property type="molecule type" value="Genomic_DNA"/>
</dbReference>
<reference evidence="2 3" key="1">
    <citation type="submission" date="2020-05" db="EMBL/GenBank/DDBJ databases">
        <authorList>
            <person name="Kim M.K."/>
        </authorList>
    </citation>
    <scope>NUCLEOTIDE SEQUENCE [LARGE SCALE GENOMIC DNA]</scope>
    <source>
        <strain evidence="2 3">BT25</strain>
    </source>
</reference>
<evidence type="ECO:0008006" key="4">
    <source>
        <dbReference type="Google" id="ProtNLM"/>
    </source>
</evidence>
<dbReference type="PROSITE" id="PS51257">
    <property type="entry name" value="PROKAR_LIPOPROTEIN"/>
    <property type="match status" value="1"/>
</dbReference>
<keyword evidence="3" id="KW-1185">Reference proteome</keyword>
<proteinExistence type="predicted"/>
<organism evidence="2 3">
    <name type="scientific">Phyllobacterium pellucidum</name>
    <dbReference type="NCBI Taxonomy" id="2740464"/>
    <lineage>
        <taxon>Bacteria</taxon>
        <taxon>Pseudomonadati</taxon>
        <taxon>Pseudomonadota</taxon>
        <taxon>Alphaproteobacteria</taxon>
        <taxon>Hyphomicrobiales</taxon>
        <taxon>Phyllobacteriaceae</taxon>
        <taxon>Phyllobacterium</taxon>
    </lineage>
</organism>